<accession>A0AAV7QCC3</accession>
<evidence type="ECO:0000313" key="1">
    <source>
        <dbReference type="EMBL" id="KAJ1137835.1"/>
    </source>
</evidence>
<proteinExistence type="predicted"/>
<comment type="caution">
    <text evidence="1">The sequence shown here is derived from an EMBL/GenBank/DDBJ whole genome shotgun (WGS) entry which is preliminary data.</text>
</comment>
<organism evidence="1 2">
    <name type="scientific">Pleurodeles waltl</name>
    <name type="common">Iberian ribbed newt</name>
    <dbReference type="NCBI Taxonomy" id="8319"/>
    <lineage>
        <taxon>Eukaryota</taxon>
        <taxon>Metazoa</taxon>
        <taxon>Chordata</taxon>
        <taxon>Craniata</taxon>
        <taxon>Vertebrata</taxon>
        <taxon>Euteleostomi</taxon>
        <taxon>Amphibia</taxon>
        <taxon>Batrachia</taxon>
        <taxon>Caudata</taxon>
        <taxon>Salamandroidea</taxon>
        <taxon>Salamandridae</taxon>
        <taxon>Pleurodelinae</taxon>
        <taxon>Pleurodeles</taxon>
    </lineage>
</organism>
<sequence length="69" mass="7575">MIALQAPRTPLAALLGWVQKDPNVNRKFVALALLLAKKLVALHWGQEAFYFRTRRASAPRFISGAGAGE</sequence>
<evidence type="ECO:0000313" key="2">
    <source>
        <dbReference type="Proteomes" id="UP001066276"/>
    </source>
</evidence>
<dbReference type="Proteomes" id="UP001066276">
    <property type="component" value="Chromosome 6"/>
</dbReference>
<reference evidence="1" key="1">
    <citation type="journal article" date="2022" name="bioRxiv">
        <title>Sequencing and chromosome-scale assembly of the giantPleurodeles waltlgenome.</title>
        <authorList>
            <person name="Brown T."/>
            <person name="Elewa A."/>
            <person name="Iarovenko S."/>
            <person name="Subramanian E."/>
            <person name="Araus A.J."/>
            <person name="Petzold A."/>
            <person name="Susuki M."/>
            <person name="Suzuki K.-i.T."/>
            <person name="Hayashi T."/>
            <person name="Toyoda A."/>
            <person name="Oliveira C."/>
            <person name="Osipova E."/>
            <person name="Leigh N.D."/>
            <person name="Simon A."/>
            <person name="Yun M.H."/>
        </authorList>
    </citation>
    <scope>NUCLEOTIDE SEQUENCE</scope>
    <source>
        <strain evidence="1">20211129_DDA</strain>
        <tissue evidence="1">Liver</tissue>
    </source>
</reference>
<gene>
    <name evidence="1" type="ORF">NDU88_004231</name>
</gene>
<name>A0AAV7QCC3_PLEWA</name>
<dbReference type="AlphaFoldDB" id="A0AAV7QCC3"/>
<dbReference type="EMBL" id="JANPWB010000010">
    <property type="protein sequence ID" value="KAJ1137835.1"/>
    <property type="molecule type" value="Genomic_DNA"/>
</dbReference>
<protein>
    <submittedName>
        <fullName evidence="1">Uncharacterized protein</fullName>
    </submittedName>
</protein>
<keyword evidence="2" id="KW-1185">Reference proteome</keyword>